<accession>A0ABS7G661</accession>
<sequence length="177" mass="19025">MRFCDGAAFEAWLEERHGSEGGVWLAIARKGSAEPLLTIEEAGEAAMCFGWIDGHRRALDGGAFLQRFSRRRPRSPWSQVNVARAEALMAAGRMREPGSVAVRAARADGRWDAAYAPQSRAEVPVELVEALAADAAAAARFEALDRTARYLLVLPLLKAGTAAVRARRLAAVVAALA</sequence>
<keyword evidence="2" id="KW-1185">Reference proteome</keyword>
<gene>
    <name evidence="1" type="ORF">K1Y72_35535</name>
</gene>
<organism evidence="1 2">
    <name type="scientific">Actinomadura parmotrematis</name>
    <dbReference type="NCBI Taxonomy" id="2864039"/>
    <lineage>
        <taxon>Bacteria</taxon>
        <taxon>Bacillati</taxon>
        <taxon>Actinomycetota</taxon>
        <taxon>Actinomycetes</taxon>
        <taxon>Streptosporangiales</taxon>
        <taxon>Thermomonosporaceae</taxon>
        <taxon>Actinomadura</taxon>
    </lineage>
</organism>
<dbReference type="EMBL" id="JAIBOA010000041">
    <property type="protein sequence ID" value="MBW8487710.1"/>
    <property type="molecule type" value="Genomic_DNA"/>
</dbReference>
<comment type="caution">
    <text evidence="1">The sequence shown here is derived from an EMBL/GenBank/DDBJ whole genome shotgun (WGS) entry which is preliminary data.</text>
</comment>
<dbReference type="Pfam" id="PF13376">
    <property type="entry name" value="OmdA"/>
    <property type="match status" value="1"/>
</dbReference>
<evidence type="ECO:0000313" key="1">
    <source>
        <dbReference type="EMBL" id="MBW8487710.1"/>
    </source>
</evidence>
<proteinExistence type="predicted"/>
<name>A0ABS7G661_9ACTN</name>
<evidence type="ECO:0000313" key="2">
    <source>
        <dbReference type="Proteomes" id="UP000774570"/>
    </source>
</evidence>
<protein>
    <submittedName>
        <fullName evidence="1">YdeI/OmpD-associated family protein</fullName>
    </submittedName>
</protein>
<dbReference type="Proteomes" id="UP000774570">
    <property type="component" value="Unassembled WGS sequence"/>
</dbReference>
<reference evidence="1 2" key="1">
    <citation type="submission" date="2021-07" db="EMBL/GenBank/DDBJ databases">
        <title>Actinomadura sp. PM05-2 isolated from lichen.</title>
        <authorList>
            <person name="Somphong A."/>
            <person name="Phongsopitanun W."/>
            <person name="Tanasupawat S."/>
            <person name="Peongsungnone V."/>
        </authorList>
    </citation>
    <scope>NUCLEOTIDE SEQUENCE [LARGE SCALE GENOMIC DNA]</scope>
    <source>
        <strain evidence="1 2">PM05-2</strain>
    </source>
</reference>